<dbReference type="InterPro" id="IPR011707">
    <property type="entry name" value="Cu-oxidase-like_N"/>
</dbReference>
<dbReference type="PANTHER" id="PTHR11709">
    <property type="entry name" value="MULTI-COPPER OXIDASE"/>
    <property type="match status" value="1"/>
</dbReference>
<dbReference type="Pfam" id="PF07731">
    <property type="entry name" value="Cu-oxidase_2"/>
    <property type="match status" value="1"/>
</dbReference>
<evidence type="ECO:0000259" key="9">
    <source>
        <dbReference type="Pfam" id="PF07731"/>
    </source>
</evidence>
<dbReference type="PROSITE" id="PS00079">
    <property type="entry name" value="MULTICOPPER_OXIDASE1"/>
    <property type="match status" value="2"/>
</dbReference>
<keyword evidence="6" id="KW-0325">Glycoprotein</keyword>
<dbReference type="AlphaFoldDB" id="A0A9P4ME86"/>
<dbReference type="InterPro" id="IPR002355">
    <property type="entry name" value="Cu_oxidase_Cu_BS"/>
</dbReference>
<evidence type="ECO:0000256" key="7">
    <source>
        <dbReference type="SAM" id="SignalP"/>
    </source>
</evidence>
<name>A0A9P4ME86_9PEZI</name>
<sequence length="596" mass="67041">MLRLIIILCSVAYVAWTAEVRTNLTLTWEPGNPNGNQRELIKINGEMPGPELRFDEGDQVEVLVQNDMPFNTTVHWHGLLMRDSPWSDGVPGLTQKPIEPGQSFIYRFTAEPAGTYWYHSHSRMTLLDGLYGPLHIRPNPGSPTPYSLISSNHEDLEQLNRAAREPVLVTLSDWTNWTSWDYMDIFETSNAATFCSDSILVNGHGSTYCPGQEFLINNTRDDMTYFLAPAHVTDKGCLPFVFPTEGYFLDYINTSALPEHYYSGCIGSSSPNATIEVDPSDGWVSLNWIMAALNKMMVVSVDEHDMWVYEADGQFIAPQKVQALTMYPGQRYAALIKLNKERKDYTIRVPDNGLAQVQAGYAVLSYKGGSGWAGDTKPWITWNGNYSSPETVFLNDTIMPTFPVIAPARYSDQTIVVRMSRSGQPYLWSMSKDGTALYPQDDFAYTPLLFNTTGALGNGINENLVIRTENNTYVDIILQVGWRKDELQEITHILHKHASKMWIIGSGTGVWNYTDTNQALDLIPENFNLESPSYRDTFTTSFAGPSWVALRYHVNVPGAWFFHCHVEIHLGGGMAMAILDGVDVWPTVPPELVFRH</sequence>
<dbReference type="Pfam" id="PF00394">
    <property type="entry name" value="Cu-oxidase"/>
    <property type="match status" value="1"/>
</dbReference>
<dbReference type="Proteomes" id="UP000799439">
    <property type="component" value="Unassembled WGS sequence"/>
</dbReference>
<dbReference type="EMBL" id="ML996091">
    <property type="protein sequence ID" value="KAF2149697.1"/>
    <property type="molecule type" value="Genomic_DNA"/>
</dbReference>
<evidence type="ECO:0000256" key="6">
    <source>
        <dbReference type="ARBA" id="ARBA00023180"/>
    </source>
</evidence>
<feature type="domain" description="Plastocyanin-like" evidence="10">
    <location>
        <begin position="27"/>
        <end position="139"/>
    </location>
</feature>
<dbReference type="FunFam" id="2.60.40.420:FF:000036">
    <property type="entry name" value="L-ascorbate oxidase"/>
    <property type="match status" value="1"/>
</dbReference>
<organism evidence="11 12">
    <name type="scientific">Myriangium duriaei CBS 260.36</name>
    <dbReference type="NCBI Taxonomy" id="1168546"/>
    <lineage>
        <taxon>Eukaryota</taxon>
        <taxon>Fungi</taxon>
        <taxon>Dikarya</taxon>
        <taxon>Ascomycota</taxon>
        <taxon>Pezizomycotina</taxon>
        <taxon>Dothideomycetes</taxon>
        <taxon>Dothideomycetidae</taxon>
        <taxon>Myriangiales</taxon>
        <taxon>Myriangiaceae</taxon>
        <taxon>Myriangium</taxon>
    </lineage>
</organism>
<dbReference type="CDD" id="cd13850">
    <property type="entry name" value="CuRO_1_Abr2_like"/>
    <property type="match status" value="1"/>
</dbReference>
<keyword evidence="2" id="KW-0479">Metal-binding</keyword>
<keyword evidence="12" id="KW-1185">Reference proteome</keyword>
<comment type="similarity">
    <text evidence="1">Belongs to the multicopper oxidase family.</text>
</comment>
<dbReference type="Gene3D" id="2.60.40.420">
    <property type="entry name" value="Cupredoxins - blue copper proteins"/>
    <property type="match status" value="3"/>
</dbReference>
<evidence type="ECO:0000256" key="3">
    <source>
        <dbReference type="ARBA" id="ARBA00022729"/>
    </source>
</evidence>
<evidence type="ECO:0000313" key="11">
    <source>
        <dbReference type="EMBL" id="KAF2149697.1"/>
    </source>
</evidence>
<feature type="domain" description="Plastocyanin-like" evidence="9">
    <location>
        <begin position="461"/>
        <end position="580"/>
    </location>
</feature>
<evidence type="ECO:0000256" key="2">
    <source>
        <dbReference type="ARBA" id="ARBA00022723"/>
    </source>
</evidence>
<reference evidence="11" key="1">
    <citation type="journal article" date="2020" name="Stud. Mycol.">
        <title>101 Dothideomycetes genomes: a test case for predicting lifestyles and emergence of pathogens.</title>
        <authorList>
            <person name="Haridas S."/>
            <person name="Albert R."/>
            <person name="Binder M."/>
            <person name="Bloem J."/>
            <person name="Labutti K."/>
            <person name="Salamov A."/>
            <person name="Andreopoulos B."/>
            <person name="Baker S."/>
            <person name="Barry K."/>
            <person name="Bills G."/>
            <person name="Bluhm B."/>
            <person name="Cannon C."/>
            <person name="Castanera R."/>
            <person name="Culley D."/>
            <person name="Daum C."/>
            <person name="Ezra D."/>
            <person name="Gonzalez J."/>
            <person name="Henrissat B."/>
            <person name="Kuo A."/>
            <person name="Liang C."/>
            <person name="Lipzen A."/>
            <person name="Lutzoni F."/>
            <person name="Magnuson J."/>
            <person name="Mondo S."/>
            <person name="Nolan M."/>
            <person name="Ohm R."/>
            <person name="Pangilinan J."/>
            <person name="Park H.-J."/>
            <person name="Ramirez L."/>
            <person name="Alfaro M."/>
            <person name="Sun H."/>
            <person name="Tritt A."/>
            <person name="Yoshinaga Y."/>
            <person name="Zwiers L.-H."/>
            <person name="Turgeon B."/>
            <person name="Goodwin S."/>
            <person name="Spatafora J."/>
            <person name="Crous P."/>
            <person name="Grigoriev I."/>
        </authorList>
    </citation>
    <scope>NUCLEOTIDE SEQUENCE</scope>
    <source>
        <strain evidence="11">CBS 260.36</strain>
    </source>
</reference>
<dbReference type="PROSITE" id="PS00080">
    <property type="entry name" value="MULTICOPPER_OXIDASE2"/>
    <property type="match status" value="1"/>
</dbReference>
<dbReference type="InterPro" id="IPR045087">
    <property type="entry name" value="Cu-oxidase_fam"/>
</dbReference>
<keyword evidence="4" id="KW-0560">Oxidoreductase</keyword>
<proteinExistence type="inferred from homology"/>
<evidence type="ECO:0000259" key="8">
    <source>
        <dbReference type="Pfam" id="PF00394"/>
    </source>
</evidence>
<keyword evidence="5" id="KW-0186">Copper</keyword>
<dbReference type="InterPro" id="IPR033138">
    <property type="entry name" value="Cu_oxidase_CS"/>
</dbReference>
<protein>
    <submittedName>
        <fullName evidence="11">Multicopper oxidase</fullName>
    </submittedName>
</protein>
<feature type="signal peptide" evidence="7">
    <location>
        <begin position="1"/>
        <end position="17"/>
    </location>
</feature>
<feature type="domain" description="Plastocyanin-like" evidence="8">
    <location>
        <begin position="167"/>
        <end position="368"/>
    </location>
</feature>
<dbReference type="GO" id="GO:0016491">
    <property type="term" value="F:oxidoreductase activity"/>
    <property type="evidence" value="ECO:0007669"/>
    <property type="project" value="UniProtKB-KW"/>
</dbReference>
<dbReference type="SUPFAM" id="SSF49503">
    <property type="entry name" value="Cupredoxins"/>
    <property type="match status" value="3"/>
</dbReference>
<dbReference type="OrthoDB" id="2121828at2759"/>
<dbReference type="InterPro" id="IPR001117">
    <property type="entry name" value="Cu-oxidase_2nd"/>
</dbReference>
<dbReference type="InterPro" id="IPR008972">
    <property type="entry name" value="Cupredoxin"/>
</dbReference>
<dbReference type="Pfam" id="PF07732">
    <property type="entry name" value="Cu-oxidase_3"/>
    <property type="match status" value="1"/>
</dbReference>
<evidence type="ECO:0000256" key="4">
    <source>
        <dbReference type="ARBA" id="ARBA00023002"/>
    </source>
</evidence>
<evidence type="ECO:0000313" key="12">
    <source>
        <dbReference type="Proteomes" id="UP000799439"/>
    </source>
</evidence>
<comment type="caution">
    <text evidence="11">The sequence shown here is derived from an EMBL/GenBank/DDBJ whole genome shotgun (WGS) entry which is preliminary data.</text>
</comment>
<evidence type="ECO:0000259" key="10">
    <source>
        <dbReference type="Pfam" id="PF07732"/>
    </source>
</evidence>
<feature type="chain" id="PRO_5040472265" evidence="7">
    <location>
        <begin position="18"/>
        <end position="596"/>
    </location>
</feature>
<dbReference type="CDD" id="cd13898">
    <property type="entry name" value="CuRO_3_Abr2_like"/>
    <property type="match status" value="1"/>
</dbReference>
<dbReference type="InterPro" id="IPR011706">
    <property type="entry name" value="Cu-oxidase_C"/>
</dbReference>
<evidence type="ECO:0000256" key="1">
    <source>
        <dbReference type="ARBA" id="ARBA00010609"/>
    </source>
</evidence>
<evidence type="ECO:0000256" key="5">
    <source>
        <dbReference type="ARBA" id="ARBA00023008"/>
    </source>
</evidence>
<gene>
    <name evidence="11" type="ORF">K461DRAFT_288176</name>
</gene>
<keyword evidence="3 7" id="KW-0732">Signal</keyword>
<dbReference type="PANTHER" id="PTHR11709:SF488">
    <property type="entry name" value="LACCASE-RELATED"/>
    <property type="match status" value="1"/>
</dbReference>
<dbReference type="GO" id="GO:0005507">
    <property type="term" value="F:copper ion binding"/>
    <property type="evidence" value="ECO:0007669"/>
    <property type="project" value="InterPro"/>
</dbReference>
<dbReference type="CDD" id="cd13876">
    <property type="entry name" value="CuRO_2_Abr2_like"/>
    <property type="match status" value="1"/>
</dbReference>
<accession>A0A9P4ME86</accession>